<protein>
    <submittedName>
        <fullName evidence="5">ABC transporter substrate-binding protein</fullName>
    </submittedName>
</protein>
<evidence type="ECO:0000256" key="3">
    <source>
        <dbReference type="ARBA" id="ARBA00022970"/>
    </source>
</evidence>
<dbReference type="Proteomes" id="UP000630353">
    <property type="component" value="Unassembled WGS sequence"/>
</dbReference>
<accession>A0A919CQK1</accession>
<dbReference type="RefSeq" id="WP_229837306.1">
    <property type="nucleotide sequence ID" value="NZ_BMZS01000008.1"/>
</dbReference>
<keyword evidence="3" id="KW-0813">Transport</keyword>
<dbReference type="PANTHER" id="PTHR30483">
    <property type="entry name" value="LEUCINE-SPECIFIC-BINDING PROTEIN"/>
    <property type="match status" value="1"/>
</dbReference>
<dbReference type="InterPro" id="IPR028082">
    <property type="entry name" value="Peripla_BP_I"/>
</dbReference>
<sequence>MGTAAAVTALAAPSIVRAQGEPIRLGALNPLTGAGGSYGPTMRKAIEGVVDRVNAAGGINGRKVELAGEDTQTNPDAAVRAARKLIDVDKVSAIMGTWASACTTAVAPLCWESKVFLTTVSGSDTITKLPHQGYLVRTQPNTHLQIGRLGEFLLELGSKKVFVLAAQTPFALPSQERLGEVLKAGGSELIGGVIYDKDKTTFRSEIDQALKANPDMIYLNGYTPDVTIVMRELYKAGYEGGKIGQAYAVNKKLLESLPADVTEGCYTVAPSPSVNSAAYKRLAEFLGKPDLDPYSCQCNDQASLVCLAIAKAGDASGTAIKDAVRKISQGPGEKVDDVVDGLKLLAAGKDINYEGASGACDFDDIGDILTTNFRYEQVQKGAFKTLKVG</sequence>
<feature type="domain" description="Leucine-binding protein" evidence="4">
    <location>
        <begin position="22"/>
        <end position="327"/>
    </location>
</feature>
<evidence type="ECO:0000256" key="2">
    <source>
        <dbReference type="ARBA" id="ARBA00022729"/>
    </source>
</evidence>
<reference evidence="5" key="2">
    <citation type="submission" date="2020-09" db="EMBL/GenBank/DDBJ databases">
        <authorList>
            <person name="Sun Q."/>
            <person name="Kim S."/>
        </authorList>
    </citation>
    <scope>NUCLEOTIDE SEQUENCE</scope>
    <source>
        <strain evidence="5">KCTC 42651</strain>
    </source>
</reference>
<dbReference type="PANTHER" id="PTHR30483:SF6">
    <property type="entry name" value="PERIPLASMIC BINDING PROTEIN OF ABC TRANSPORTER FOR NATURAL AMINO ACIDS"/>
    <property type="match status" value="1"/>
</dbReference>
<dbReference type="EMBL" id="BMZS01000008">
    <property type="protein sequence ID" value="GHD55320.1"/>
    <property type="molecule type" value="Genomic_DNA"/>
</dbReference>
<gene>
    <name evidence="5" type="ORF">GCM10017083_34070</name>
</gene>
<dbReference type="GO" id="GO:0006865">
    <property type="term" value="P:amino acid transport"/>
    <property type="evidence" value="ECO:0007669"/>
    <property type="project" value="UniProtKB-KW"/>
</dbReference>
<evidence type="ECO:0000313" key="5">
    <source>
        <dbReference type="EMBL" id="GHD55320.1"/>
    </source>
</evidence>
<dbReference type="InterPro" id="IPR051010">
    <property type="entry name" value="BCAA_transport"/>
</dbReference>
<dbReference type="Gene3D" id="3.40.50.2300">
    <property type="match status" value="2"/>
</dbReference>
<proteinExistence type="inferred from homology"/>
<organism evidence="5 6">
    <name type="scientific">Thalassobaculum fulvum</name>
    <dbReference type="NCBI Taxonomy" id="1633335"/>
    <lineage>
        <taxon>Bacteria</taxon>
        <taxon>Pseudomonadati</taxon>
        <taxon>Pseudomonadota</taxon>
        <taxon>Alphaproteobacteria</taxon>
        <taxon>Rhodospirillales</taxon>
        <taxon>Thalassobaculaceae</taxon>
        <taxon>Thalassobaculum</taxon>
    </lineage>
</organism>
<comment type="similarity">
    <text evidence="1">Belongs to the leucine-binding protein family.</text>
</comment>
<evidence type="ECO:0000256" key="1">
    <source>
        <dbReference type="ARBA" id="ARBA00010062"/>
    </source>
</evidence>
<keyword evidence="3" id="KW-0029">Amino-acid transport</keyword>
<dbReference type="Pfam" id="PF13458">
    <property type="entry name" value="Peripla_BP_6"/>
    <property type="match status" value="1"/>
</dbReference>
<dbReference type="AlphaFoldDB" id="A0A919CQK1"/>
<keyword evidence="2" id="KW-0732">Signal</keyword>
<keyword evidence="6" id="KW-1185">Reference proteome</keyword>
<evidence type="ECO:0000313" key="6">
    <source>
        <dbReference type="Proteomes" id="UP000630353"/>
    </source>
</evidence>
<name>A0A919CQK1_9PROT</name>
<reference evidence="5" key="1">
    <citation type="journal article" date="2014" name="Int. J. Syst. Evol. Microbiol.">
        <title>Complete genome sequence of Corynebacterium casei LMG S-19264T (=DSM 44701T), isolated from a smear-ripened cheese.</title>
        <authorList>
            <consortium name="US DOE Joint Genome Institute (JGI-PGF)"/>
            <person name="Walter F."/>
            <person name="Albersmeier A."/>
            <person name="Kalinowski J."/>
            <person name="Ruckert C."/>
        </authorList>
    </citation>
    <scope>NUCLEOTIDE SEQUENCE</scope>
    <source>
        <strain evidence="5">KCTC 42651</strain>
    </source>
</reference>
<comment type="caution">
    <text evidence="5">The sequence shown here is derived from an EMBL/GenBank/DDBJ whole genome shotgun (WGS) entry which is preliminary data.</text>
</comment>
<evidence type="ECO:0000259" key="4">
    <source>
        <dbReference type="Pfam" id="PF13458"/>
    </source>
</evidence>
<dbReference type="InterPro" id="IPR028081">
    <property type="entry name" value="Leu-bd"/>
</dbReference>
<dbReference type="SUPFAM" id="SSF53822">
    <property type="entry name" value="Periplasmic binding protein-like I"/>
    <property type="match status" value="1"/>
</dbReference>